<evidence type="ECO:0000313" key="3">
    <source>
        <dbReference type="EMBL" id="RZC65130.1"/>
    </source>
</evidence>
<feature type="region of interest" description="Disordered" evidence="1">
    <location>
        <begin position="1"/>
        <end position="24"/>
    </location>
</feature>
<dbReference type="InterPro" id="IPR012340">
    <property type="entry name" value="NA-bd_OB-fold"/>
</dbReference>
<dbReference type="EMBL" id="CM010720">
    <property type="protein sequence ID" value="RZC65130.1"/>
    <property type="molecule type" value="Genomic_DNA"/>
</dbReference>
<dbReference type="Gene3D" id="2.40.50.140">
    <property type="entry name" value="Nucleic acid-binding proteins"/>
    <property type="match status" value="1"/>
</dbReference>
<sequence length="193" mass="22074">MASQININPQQVPSSVAQDKSKSLRSLDEKKSSVVTVRVTRKWEELDFMSTNDVTIVDMVIVDEQGDELHAINPKIFIWKFDKHIREGGLYTIEKLHLTNAKPKFRPAHSEKRGYFWRNTSLSALDAYSGNHPFDNNVEMGASCRAKSTRKTCRLRWLDYEVDLIGRMRALASWQHPADPIGETPKSEDKGQT</sequence>
<dbReference type="PANTHER" id="PTHR47165">
    <property type="entry name" value="OS03G0429900 PROTEIN"/>
    <property type="match status" value="1"/>
</dbReference>
<organism evidence="3 4">
    <name type="scientific">Papaver somniferum</name>
    <name type="common">Opium poppy</name>
    <dbReference type="NCBI Taxonomy" id="3469"/>
    <lineage>
        <taxon>Eukaryota</taxon>
        <taxon>Viridiplantae</taxon>
        <taxon>Streptophyta</taxon>
        <taxon>Embryophyta</taxon>
        <taxon>Tracheophyta</taxon>
        <taxon>Spermatophyta</taxon>
        <taxon>Magnoliopsida</taxon>
        <taxon>Ranunculales</taxon>
        <taxon>Papaveraceae</taxon>
        <taxon>Papaveroideae</taxon>
        <taxon>Papaver</taxon>
    </lineage>
</organism>
<gene>
    <name evidence="3" type="ORF">C5167_008812</name>
</gene>
<reference evidence="3 4" key="1">
    <citation type="journal article" date="2018" name="Science">
        <title>The opium poppy genome and morphinan production.</title>
        <authorList>
            <person name="Guo L."/>
            <person name="Winzer T."/>
            <person name="Yang X."/>
            <person name="Li Y."/>
            <person name="Ning Z."/>
            <person name="He Z."/>
            <person name="Teodor R."/>
            <person name="Lu Y."/>
            <person name="Bowser T.A."/>
            <person name="Graham I.A."/>
            <person name="Ye K."/>
        </authorList>
    </citation>
    <scope>NUCLEOTIDE SEQUENCE [LARGE SCALE GENOMIC DNA]</scope>
    <source>
        <strain evidence="4">cv. HN1</strain>
        <tissue evidence="3">Leaves</tissue>
    </source>
</reference>
<dbReference type="PANTHER" id="PTHR47165:SF4">
    <property type="entry name" value="OS03G0429900 PROTEIN"/>
    <property type="match status" value="1"/>
</dbReference>
<dbReference type="Pfam" id="PF02721">
    <property type="entry name" value="DUF223"/>
    <property type="match status" value="1"/>
</dbReference>
<dbReference type="InterPro" id="IPR003871">
    <property type="entry name" value="RFA1B/D_OB_1st"/>
</dbReference>
<dbReference type="Proteomes" id="UP000316621">
    <property type="component" value="Chromosome 6"/>
</dbReference>
<protein>
    <recommendedName>
        <fullName evidence="2">Replication protein A 70 kDa DNA-binding subunit B/D first OB fold domain-containing protein</fullName>
    </recommendedName>
</protein>
<dbReference type="SUPFAM" id="SSF50249">
    <property type="entry name" value="Nucleic acid-binding proteins"/>
    <property type="match status" value="1"/>
</dbReference>
<accession>A0A4Y7JYL0</accession>
<dbReference type="AlphaFoldDB" id="A0A4Y7JYL0"/>
<evidence type="ECO:0000313" key="4">
    <source>
        <dbReference type="Proteomes" id="UP000316621"/>
    </source>
</evidence>
<feature type="domain" description="Replication protein A 70 kDa DNA-binding subunit B/D first OB fold" evidence="2">
    <location>
        <begin position="31"/>
        <end position="122"/>
    </location>
</feature>
<evidence type="ECO:0000259" key="2">
    <source>
        <dbReference type="Pfam" id="PF02721"/>
    </source>
</evidence>
<name>A0A4Y7JYL0_PAPSO</name>
<dbReference type="CDD" id="cd04480">
    <property type="entry name" value="RPA1_DBD_A_like"/>
    <property type="match status" value="1"/>
</dbReference>
<keyword evidence="4" id="KW-1185">Reference proteome</keyword>
<proteinExistence type="predicted"/>
<dbReference type="Gramene" id="RZC65130">
    <property type="protein sequence ID" value="RZC65130"/>
    <property type="gene ID" value="C5167_008812"/>
</dbReference>
<evidence type="ECO:0000256" key="1">
    <source>
        <dbReference type="SAM" id="MobiDB-lite"/>
    </source>
</evidence>
<feature type="compositionally biased region" description="Polar residues" evidence="1">
    <location>
        <begin position="1"/>
        <end position="18"/>
    </location>
</feature>